<gene>
    <name evidence="1" type="ORF">DAPK24_045280</name>
</gene>
<evidence type="ECO:0000313" key="2">
    <source>
        <dbReference type="Proteomes" id="UP001378960"/>
    </source>
</evidence>
<dbReference type="Proteomes" id="UP001378960">
    <property type="component" value="Unassembled WGS sequence"/>
</dbReference>
<dbReference type="EMBL" id="BTGB01000009">
    <property type="protein sequence ID" value="GMM47930.1"/>
    <property type="molecule type" value="Genomic_DNA"/>
</dbReference>
<accession>A0AAV5R999</accession>
<protein>
    <submittedName>
        <fullName evidence="1">Uncharacterized protein</fullName>
    </submittedName>
</protein>
<dbReference type="AlphaFoldDB" id="A0AAV5R999"/>
<keyword evidence="2" id="KW-1185">Reference proteome</keyword>
<evidence type="ECO:0000313" key="1">
    <source>
        <dbReference type="EMBL" id="GMM47930.1"/>
    </source>
</evidence>
<name>A0AAV5R999_PICKL</name>
<proteinExistence type="predicted"/>
<sequence length="115" mass="13397">MHTAYENFITKRVVSIFVSAVFKAPDLVSYNQIIEHKKEIDDYLGTVKFIEKPKDIKIYLTKDMTSSRVKAVDVKAFSHIFPLYFLPLAEELNDIYPLTPFQFLVKSMIELNAYL</sequence>
<comment type="caution">
    <text evidence="1">The sequence shown here is derived from an EMBL/GenBank/DDBJ whole genome shotgun (WGS) entry which is preliminary data.</text>
</comment>
<reference evidence="1 2" key="1">
    <citation type="journal article" date="2023" name="Elife">
        <title>Identification of key yeast species and microbe-microbe interactions impacting larval growth of Drosophila in the wild.</title>
        <authorList>
            <person name="Mure A."/>
            <person name="Sugiura Y."/>
            <person name="Maeda R."/>
            <person name="Honda K."/>
            <person name="Sakurai N."/>
            <person name="Takahashi Y."/>
            <person name="Watada M."/>
            <person name="Katoh T."/>
            <person name="Gotoh A."/>
            <person name="Gotoh Y."/>
            <person name="Taniguchi I."/>
            <person name="Nakamura K."/>
            <person name="Hayashi T."/>
            <person name="Katayama T."/>
            <person name="Uemura T."/>
            <person name="Hattori Y."/>
        </authorList>
    </citation>
    <scope>NUCLEOTIDE SEQUENCE [LARGE SCALE GENOMIC DNA]</scope>
    <source>
        <strain evidence="1 2">PK-24</strain>
    </source>
</reference>
<organism evidence="1 2">
    <name type="scientific">Pichia kluyveri</name>
    <name type="common">Yeast</name>
    <dbReference type="NCBI Taxonomy" id="36015"/>
    <lineage>
        <taxon>Eukaryota</taxon>
        <taxon>Fungi</taxon>
        <taxon>Dikarya</taxon>
        <taxon>Ascomycota</taxon>
        <taxon>Saccharomycotina</taxon>
        <taxon>Pichiomycetes</taxon>
        <taxon>Pichiales</taxon>
        <taxon>Pichiaceae</taxon>
        <taxon>Pichia</taxon>
    </lineage>
</organism>